<sequence length="176" mass="19897">MGRPRWMLVNYRECAAHAQKLYKPLLVLAWLRGGRGKREVKSGSTNATAERLSSCMQTTTTRLCLQSSPFFMLPQELERKLQHRSGTKDWSLRLRLEVASSKCSTTRRRIITQQSSLDYAPTPLSDTSKISAMDVGTFNLAYISVRMGFLYTACLPVQVSSLSLRTKTPVNTRFLS</sequence>
<dbReference type="AlphaFoldDB" id="A0A074Z2J3"/>
<dbReference type="GeneID" id="25364877"/>
<evidence type="ECO:0000313" key="2">
    <source>
        <dbReference type="Proteomes" id="UP000030641"/>
    </source>
</evidence>
<dbReference type="HOGENOM" id="CLU_1524845_0_0_1"/>
<reference evidence="1 2" key="1">
    <citation type="journal article" date="2014" name="BMC Genomics">
        <title>Genome sequencing of four Aureobasidium pullulans varieties: biotechnological potential, stress tolerance, and description of new species.</title>
        <authorList>
            <person name="Gostin Ar C."/>
            <person name="Ohm R.A."/>
            <person name="Kogej T."/>
            <person name="Sonjak S."/>
            <person name="Turk M."/>
            <person name="Zajc J."/>
            <person name="Zalar P."/>
            <person name="Grube M."/>
            <person name="Sun H."/>
            <person name="Han J."/>
            <person name="Sharma A."/>
            <person name="Chiniquy J."/>
            <person name="Ngan C.Y."/>
            <person name="Lipzen A."/>
            <person name="Barry K."/>
            <person name="Grigoriev I.V."/>
            <person name="Gunde-Cimerman N."/>
        </authorList>
    </citation>
    <scope>NUCLEOTIDE SEQUENCE [LARGE SCALE GENOMIC DNA]</scope>
    <source>
        <strain evidence="1 2">EXF-2481</strain>
    </source>
</reference>
<dbReference type="RefSeq" id="XP_013341894.1">
    <property type="nucleotide sequence ID" value="XM_013486440.1"/>
</dbReference>
<name>A0A074Z2J3_AURSE</name>
<organism evidence="1 2">
    <name type="scientific">Aureobasidium subglaciale (strain EXF-2481)</name>
    <name type="common">Aureobasidium pullulans var. subglaciale</name>
    <dbReference type="NCBI Taxonomy" id="1043005"/>
    <lineage>
        <taxon>Eukaryota</taxon>
        <taxon>Fungi</taxon>
        <taxon>Dikarya</taxon>
        <taxon>Ascomycota</taxon>
        <taxon>Pezizomycotina</taxon>
        <taxon>Dothideomycetes</taxon>
        <taxon>Dothideomycetidae</taxon>
        <taxon>Dothideales</taxon>
        <taxon>Saccotheciaceae</taxon>
        <taxon>Aureobasidium</taxon>
    </lineage>
</organism>
<evidence type="ECO:0000313" key="1">
    <source>
        <dbReference type="EMBL" id="KEQ93291.1"/>
    </source>
</evidence>
<gene>
    <name evidence="1" type="ORF">AUEXF2481DRAFT_335328</name>
</gene>
<dbReference type="EMBL" id="KL584766">
    <property type="protein sequence ID" value="KEQ93291.1"/>
    <property type="molecule type" value="Genomic_DNA"/>
</dbReference>
<keyword evidence="2" id="KW-1185">Reference proteome</keyword>
<dbReference type="InParanoid" id="A0A074Z2J3"/>
<dbReference type="OrthoDB" id="10639290at2759"/>
<protein>
    <submittedName>
        <fullName evidence="1">Uncharacterized protein</fullName>
    </submittedName>
</protein>
<accession>A0A074Z2J3</accession>
<dbReference type="Proteomes" id="UP000030641">
    <property type="component" value="Unassembled WGS sequence"/>
</dbReference>
<proteinExistence type="predicted"/>